<reference evidence="3" key="1">
    <citation type="submission" date="2016-11" db="UniProtKB">
        <authorList>
            <consortium name="WormBaseParasite"/>
        </authorList>
    </citation>
    <scope>IDENTIFICATION</scope>
</reference>
<organism evidence="2 3">
    <name type="scientific">Caenorhabditis tropicalis</name>
    <dbReference type="NCBI Taxonomy" id="1561998"/>
    <lineage>
        <taxon>Eukaryota</taxon>
        <taxon>Metazoa</taxon>
        <taxon>Ecdysozoa</taxon>
        <taxon>Nematoda</taxon>
        <taxon>Chromadorea</taxon>
        <taxon>Rhabditida</taxon>
        <taxon>Rhabditina</taxon>
        <taxon>Rhabditomorpha</taxon>
        <taxon>Rhabditoidea</taxon>
        <taxon>Rhabditidae</taxon>
        <taxon>Peloderinae</taxon>
        <taxon>Caenorhabditis</taxon>
    </lineage>
</organism>
<dbReference type="WBParaSite" id="Csp11.Scaffold629.g12754.t1">
    <property type="protein sequence ID" value="Csp11.Scaffold629.g12754.t1"/>
    <property type="gene ID" value="Csp11.Scaffold629.g12754"/>
</dbReference>
<keyword evidence="2" id="KW-1185">Reference proteome</keyword>
<evidence type="ECO:0000313" key="2">
    <source>
        <dbReference type="Proteomes" id="UP000095282"/>
    </source>
</evidence>
<accession>A0A1I7TXE4</accession>
<name>A0A1I7TXE4_9PELO</name>
<proteinExistence type="predicted"/>
<evidence type="ECO:0000256" key="1">
    <source>
        <dbReference type="SAM" id="Phobius"/>
    </source>
</evidence>
<sequence length="87" mass="9738">MCTKNLNCELLLFLSQSLIISSSSSGTVMCYKLNCVFKLFKKVTAIKIISCSLLCQFVLSYLYISCDPGDLRMLVEETHLSVSKSIE</sequence>
<evidence type="ECO:0000313" key="3">
    <source>
        <dbReference type="WBParaSite" id="Csp11.Scaffold629.g12754.t1"/>
    </source>
</evidence>
<keyword evidence="1" id="KW-1133">Transmembrane helix</keyword>
<dbReference type="Proteomes" id="UP000095282">
    <property type="component" value="Unplaced"/>
</dbReference>
<keyword evidence="1" id="KW-0472">Membrane</keyword>
<feature type="transmembrane region" description="Helical" evidence="1">
    <location>
        <begin position="46"/>
        <end position="64"/>
    </location>
</feature>
<protein>
    <submittedName>
        <fullName evidence="3">Secreted protein</fullName>
    </submittedName>
</protein>
<dbReference type="AlphaFoldDB" id="A0A1I7TXE4"/>
<keyword evidence="1" id="KW-0812">Transmembrane</keyword>